<dbReference type="PROSITE" id="PS00198">
    <property type="entry name" value="4FE4S_FER_1"/>
    <property type="match status" value="1"/>
</dbReference>
<feature type="domain" description="4Fe-4S ferredoxin-type" evidence="4">
    <location>
        <begin position="289"/>
        <end position="319"/>
    </location>
</feature>
<dbReference type="InterPro" id="IPR017896">
    <property type="entry name" value="4Fe4S_Fe-S-bd"/>
</dbReference>
<proteinExistence type="predicted"/>
<accession>A0A1Q9JFZ7</accession>
<reference evidence="5 6" key="1">
    <citation type="journal article" date="2016" name="Appl. Environ. Microbiol.">
        <title>Function and Phylogeny of Bacterial Butyryl Coenzyme A:Acetate Transferases and Their Diversity in the Proximal Colon of Swine.</title>
        <authorList>
            <person name="Trachsel J."/>
            <person name="Bayles D.O."/>
            <person name="Looft T."/>
            <person name="Levine U.Y."/>
            <person name="Allen H.K."/>
        </authorList>
    </citation>
    <scope>NUCLEOTIDE SEQUENCE [LARGE SCALE GENOMIC DNA]</scope>
    <source>
        <strain evidence="5 6">68-3-10</strain>
    </source>
</reference>
<dbReference type="PANTHER" id="PTHR43312">
    <property type="entry name" value="D-THREO-ALDOSE 1-DEHYDROGENASE"/>
    <property type="match status" value="1"/>
</dbReference>
<dbReference type="PANTHER" id="PTHR43312:SF2">
    <property type="entry name" value="OXIDOREDUCTASE"/>
    <property type="match status" value="1"/>
</dbReference>
<organism evidence="5 6">
    <name type="scientific">Hornefia porci</name>
    <dbReference type="NCBI Taxonomy" id="2652292"/>
    <lineage>
        <taxon>Bacteria</taxon>
        <taxon>Bacillati</taxon>
        <taxon>Bacillota</taxon>
        <taxon>Clostridia</taxon>
        <taxon>Peptostreptococcales</taxon>
        <taxon>Anaerovoracaceae</taxon>
        <taxon>Hornefia</taxon>
    </lineage>
</organism>
<evidence type="ECO:0000313" key="5">
    <source>
        <dbReference type="EMBL" id="OLR55115.1"/>
    </source>
</evidence>
<dbReference type="Gene3D" id="3.30.70.20">
    <property type="match status" value="1"/>
</dbReference>
<keyword evidence="1" id="KW-0479">Metal-binding</keyword>
<dbReference type="STRING" id="1261640.BHK98_02975"/>
<dbReference type="CDD" id="cd19096">
    <property type="entry name" value="AKR_Fe-S_oxidoreductase"/>
    <property type="match status" value="1"/>
</dbReference>
<dbReference type="InterPro" id="IPR023210">
    <property type="entry name" value="NADP_OxRdtase_dom"/>
</dbReference>
<dbReference type="InterPro" id="IPR053135">
    <property type="entry name" value="AKR2_Oxidoreductase"/>
</dbReference>
<dbReference type="Proteomes" id="UP000187404">
    <property type="component" value="Unassembled WGS sequence"/>
</dbReference>
<dbReference type="SUPFAM" id="SSF54862">
    <property type="entry name" value="4Fe-4S ferredoxins"/>
    <property type="match status" value="1"/>
</dbReference>
<dbReference type="OrthoDB" id="9773828at2"/>
<dbReference type="RefSeq" id="WP_075712116.1">
    <property type="nucleotide sequence ID" value="NZ_MJIE01000001.1"/>
</dbReference>
<evidence type="ECO:0000313" key="6">
    <source>
        <dbReference type="Proteomes" id="UP000187404"/>
    </source>
</evidence>
<dbReference type="InterPro" id="IPR036812">
    <property type="entry name" value="NAD(P)_OxRdtase_dom_sf"/>
</dbReference>
<dbReference type="GO" id="GO:0051536">
    <property type="term" value="F:iron-sulfur cluster binding"/>
    <property type="evidence" value="ECO:0007669"/>
    <property type="project" value="UniProtKB-KW"/>
</dbReference>
<dbReference type="InterPro" id="IPR017900">
    <property type="entry name" value="4Fe4S_Fe_S_CS"/>
</dbReference>
<dbReference type="Gene3D" id="3.20.20.100">
    <property type="entry name" value="NADP-dependent oxidoreductase domain"/>
    <property type="match status" value="1"/>
</dbReference>
<dbReference type="EMBL" id="MJIE01000001">
    <property type="protein sequence ID" value="OLR55115.1"/>
    <property type="molecule type" value="Genomic_DNA"/>
</dbReference>
<name>A0A1Q9JFZ7_9FIRM</name>
<comment type="caution">
    <text evidence="5">The sequence shown here is derived from an EMBL/GenBank/DDBJ whole genome shotgun (WGS) entry which is preliminary data.</text>
</comment>
<evidence type="ECO:0000259" key="4">
    <source>
        <dbReference type="PROSITE" id="PS51379"/>
    </source>
</evidence>
<dbReference type="Pfam" id="PF00248">
    <property type="entry name" value="Aldo_ket_red"/>
    <property type="match status" value="1"/>
</dbReference>
<dbReference type="SUPFAM" id="SSF51430">
    <property type="entry name" value="NAD(P)-linked oxidoreductase"/>
    <property type="match status" value="1"/>
</dbReference>
<evidence type="ECO:0000256" key="3">
    <source>
        <dbReference type="ARBA" id="ARBA00023014"/>
    </source>
</evidence>
<gene>
    <name evidence="5" type="ORF">BHK98_02975</name>
</gene>
<dbReference type="AlphaFoldDB" id="A0A1Q9JFZ7"/>
<evidence type="ECO:0000256" key="2">
    <source>
        <dbReference type="ARBA" id="ARBA00023004"/>
    </source>
</evidence>
<keyword evidence="6" id="KW-1185">Reference proteome</keyword>
<evidence type="ECO:0000256" key="1">
    <source>
        <dbReference type="ARBA" id="ARBA00022723"/>
    </source>
</evidence>
<keyword evidence="2" id="KW-0408">Iron</keyword>
<dbReference type="Pfam" id="PF13187">
    <property type="entry name" value="Fer4_9"/>
    <property type="match status" value="1"/>
</dbReference>
<feature type="domain" description="4Fe-4S ferredoxin-type" evidence="4">
    <location>
        <begin position="342"/>
        <end position="370"/>
    </location>
</feature>
<sequence>MNKNLGNENQKTTESGELRKLGFGMMRLPRRGVNIDLERTGRMVDLFMEAGFTYFDTAFIYPGSENAVRRALVERYPRERYQLATKLYAGVMPTAGAAKREFASSLRKTGAGFFDYYLLHSLRGSNVKKYEKFGLWDFVGEQKEKGLIRNIGFSFHDGPELLDEILTKHPETDFVQLQINYADWDDTRVSARANYETARRHGKPVVIMEPVKGGRLADPPKEVKQLLLEYAPGASCASWALRFAASLEGVLTVLSGMSTEEQVMENIRLLAEPEPLNREEQRIIRRVRAIMGASKEIPCTACGYCLEQCPKEIPIPDIFTAMNSWLGAGQAAEAQTQYEAATKGGSGAGDCIRCGACEEICPQQIEIRKELAAAAEKFAGSRRDEK</sequence>
<dbReference type="PROSITE" id="PS51379">
    <property type="entry name" value="4FE4S_FER_2"/>
    <property type="match status" value="2"/>
</dbReference>
<dbReference type="GO" id="GO:0046872">
    <property type="term" value="F:metal ion binding"/>
    <property type="evidence" value="ECO:0007669"/>
    <property type="project" value="UniProtKB-KW"/>
</dbReference>
<protein>
    <submittedName>
        <fullName evidence="5">Fe-S oxidoreductase</fullName>
    </submittedName>
</protein>
<keyword evidence="3" id="KW-0411">Iron-sulfur</keyword>